<dbReference type="InterPro" id="IPR004042">
    <property type="entry name" value="Intein_endonuc_central"/>
</dbReference>
<dbReference type="Pfam" id="PF14890">
    <property type="entry name" value="Intein_splicing"/>
    <property type="match status" value="1"/>
</dbReference>
<dbReference type="PROSITE" id="PS50817">
    <property type="entry name" value="INTEIN_N_TER"/>
    <property type="match status" value="1"/>
</dbReference>
<keyword evidence="17" id="KW-1185">Reference proteome</keyword>
<dbReference type="InterPro" id="IPR050862">
    <property type="entry name" value="RdRp_reductase_class-2"/>
</dbReference>
<dbReference type="eggNOG" id="COG0209">
    <property type="taxonomic scope" value="Bacteria"/>
</dbReference>
<dbReference type="Pfam" id="PF00317">
    <property type="entry name" value="Ribonuc_red_lgN"/>
    <property type="match status" value="1"/>
</dbReference>
<dbReference type="NCBIfam" id="TIGR01443">
    <property type="entry name" value="intein_Cterm"/>
    <property type="match status" value="1"/>
</dbReference>
<dbReference type="InterPro" id="IPR036844">
    <property type="entry name" value="Hint_dom_sf"/>
</dbReference>
<dbReference type="InterPro" id="IPR006142">
    <property type="entry name" value="INTEIN"/>
</dbReference>
<evidence type="ECO:0000313" key="16">
    <source>
        <dbReference type="EMBL" id="ADI13220.1"/>
    </source>
</evidence>
<comment type="similarity">
    <text evidence="2">Belongs to the ribonucleoside diphosphate reductase class-2 family.</text>
</comment>
<dbReference type="NCBIfam" id="TIGR01445">
    <property type="entry name" value="intein_Nterm"/>
    <property type="match status" value="1"/>
</dbReference>
<keyword evidence="8 13" id="KW-0560">Oxidoreductase</keyword>
<comment type="cofactor">
    <cofactor evidence="1">
        <name>adenosylcob(III)alamin</name>
        <dbReference type="ChEBI" id="CHEBI:18408"/>
    </cofactor>
</comment>
<dbReference type="SUPFAM" id="SSF51294">
    <property type="entry name" value="Hedgehog/intein (Hint) domain"/>
    <property type="match status" value="1"/>
</dbReference>
<dbReference type="InterPro" id="IPR027434">
    <property type="entry name" value="Homing_endonucl"/>
</dbReference>
<dbReference type="InterPro" id="IPR000788">
    <property type="entry name" value="RNR_lg_C"/>
</dbReference>
<dbReference type="GO" id="GO:0009263">
    <property type="term" value="P:deoxyribonucleotide biosynthetic process"/>
    <property type="evidence" value="ECO:0007669"/>
    <property type="project" value="UniProtKB-KW"/>
</dbReference>
<dbReference type="Gene3D" id="3.10.28.10">
    <property type="entry name" value="Homing endonucleases"/>
    <property type="match status" value="1"/>
</dbReference>
<dbReference type="InterPro" id="IPR003586">
    <property type="entry name" value="Hint_dom_C"/>
</dbReference>
<dbReference type="InterPro" id="IPR004860">
    <property type="entry name" value="LAGLIDADG_dom"/>
</dbReference>
<dbReference type="SMART" id="SM00305">
    <property type="entry name" value="HintC"/>
    <property type="match status" value="1"/>
</dbReference>
<evidence type="ECO:0000256" key="11">
    <source>
        <dbReference type="ARBA" id="ARBA00025437"/>
    </source>
</evidence>
<evidence type="ECO:0000256" key="12">
    <source>
        <dbReference type="ARBA" id="ARBA00047754"/>
    </source>
</evidence>
<dbReference type="Pfam" id="PF02867">
    <property type="entry name" value="Ribonuc_red_lgC"/>
    <property type="match status" value="3"/>
</dbReference>
<dbReference type="SUPFAM" id="SSF55608">
    <property type="entry name" value="Homing endonucleases"/>
    <property type="match status" value="1"/>
</dbReference>
<feature type="domain" description="DOD-type homing endonuclease" evidence="15">
    <location>
        <begin position="505"/>
        <end position="642"/>
    </location>
</feature>
<dbReference type="InterPro" id="IPR013509">
    <property type="entry name" value="RNR_lsu_N"/>
</dbReference>
<gene>
    <name evidence="16" type="ordered locus">Trad_0077</name>
</gene>
<feature type="region of interest" description="Disordered" evidence="14">
    <location>
        <begin position="1061"/>
        <end position="1087"/>
    </location>
</feature>
<dbReference type="EMBL" id="CP002049">
    <property type="protein sequence ID" value="ADI13220.1"/>
    <property type="molecule type" value="Genomic_DNA"/>
</dbReference>
<dbReference type="GO" id="GO:0071897">
    <property type="term" value="P:DNA biosynthetic process"/>
    <property type="evidence" value="ECO:0007669"/>
    <property type="project" value="UniProtKB-KW"/>
</dbReference>
<dbReference type="PROSITE" id="PS50819">
    <property type="entry name" value="INTEIN_ENDONUCLEASE"/>
    <property type="match status" value="1"/>
</dbReference>
<dbReference type="InterPro" id="IPR003587">
    <property type="entry name" value="Hint_dom_N"/>
</dbReference>
<evidence type="ECO:0000256" key="5">
    <source>
        <dbReference type="ARBA" id="ARBA00022741"/>
    </source>
</evidence>
<dbReference type="InterPro" id="IPR030934">
    <property type="entry name" value="Intein_C"/>
</dbReference>
<evidence type="ECO:0000256" key="4">
    <source>
        <dbReference type="ARBA" id="ARBA00022634"/>
    </source>
</evidence>
<comment type="catalytic activity">
    <reaction evidence="12 13">
        <text>a 2'-deoxyribonucleoside 5'-diphosphate + [thioredoxin]-disulfide + H2O = a ribonucleoside 5'-diphosphate + [thioredoxin]-dithiol</text>
        <dbReference type="Rhea" id="RHEA:23252"/>
        <dbReference type="Rhea" id="RHEA-COMP:10698"/>
        <dbReference type="Rhea" id="RHEA-COMP:10700"/>
        <dbReference type="ChEBI" id="CHEBI:15377"/>
        <dbReference type="ChEBI" id="CHEBI:29950"/>
        <dbReference type="ChEBI" id="CHEBI:50058"/>
        <dbReference type="ChEBI" id="CHEBI:57930"/>
        <dbReference type="ChEBI" id="CHEBI:73316"/>
        <dbReference type="EC" id="1.17.4.1"/>
    </reaction>
</comment>
<keyword evidence="7" id="KW-0651">Protein splicing</keyword>
<dbReference type="CDD" id="cd00081">
    <property type="entry name" value="Hint"/>
    <property type="match status" value="1"/>
</dbReference>
<dbReference type="GO" id="GO:0005524">
    <property type="term" value="F:ATP binding"/>
    <property type="evidence" value="ECO:0007669"/>
    <property type="project" value="InterPro"/>
</dbReference>
<reference evidence="16 17" key="2">
    <citation type="journal article" date="2011" name="Stand. Genomic Sci.">
        <title>Complete genome sequence of Truepera radiovictrix type strain (RQ-24).</title>
        <authorList>
            <person name="Ivanova N."/>
            <person name="Rohde C."/>
            <person name="Munk C."/>
            <person name="Nolan M."/>
            <person name="Lucas S."/>
            <person name="Del Rio T.G."/>
            <person name="Tice H."/>
            <person name="Deshpande S."/>
            <person name="Cheng J.F."/>
            <person name="Tapia R."/>
            <person name="Han C."/>
            <person name="Goodwin L."/>
            <person name="Pitluck S."/>
            <person name="Liolios K."/>
            <person name="Mavromatis K."/>
            <person name="Mikhailova N."/>
            <person name="Pati A."/>
            <person name="Chen A."/>
            <person name="Palaniappan K."/>
            <person name="Land M."/>
            <person name="Hauser L."/>
            <person name="Chang Y.J."/>
            <person name="Jeffries C.D."/>
            <person name="Brambilla E."/>
            <person name="Rohde M."/>
            <person name="Goker M."/>
            <person name="Tindall B.J."/>
            <person name="Woyke T."/>
            <person name="Bristow J."/>
            <person name="Eisen J.A."/>
            <person name="Markowitz V."/>
            <person name="Hugenholtz P."/>
            <person name="Kyrpides N.C."/>
            <person name="Klenk H.P."/>
            <person name="Lapidus A."/>
        </authorList>
    </citation>
    <scope>NUCLEOTIDE SEQUENCE [LARGE SCALE GENOMIC DNA]</scope>
    <source>
        <strain evidence="17">DSM 17093 / CIP 108686 / LMG 22925 / RQ-24</strain>
    </source>
</reference>
<evidence type="ECO:0000256" key="14">
    <source>
        <dbReference type="SAM" id="MobiDB-lite"/>
    </source>
</evidence>
<accession>D7CX96</accession>
<dbReference type="PANTHER" id="PTHR43371">
    <property type="entry name" value="VITAMIN B12-DEPENDENT RIBONUCLEOTIDE REDUCTASE"/>
    <property type="match status" value="1"/>
</dbReference>
<evidence type="ECO:0000259" key="15">
    <source>
        <dbReference type="PROSITE" id="PS50819"/>
    </source>
</evidence>
<evidence type="ECO:0000256" key="3">
    <source>
        <dbReference type="ARBA" id="ARBA00022628"/>
    </source>
</evidence>
<keyword evidence="4" id="KW-0237">DNA synthesis</keyword>
<dbReference type="Gene3D" id="2.170.16.10">
    <property type="entry name" value="Hedgehog/Intein (Hint) domain"/>
    <property type="match status" value="1"/>
</dbReference>
<dbReference type="KEGG" id="tra:Trad_0077"/>
<dbReference type="AlphaFoldDB" id="D7CX96"/>
<dbReference type="RefSeq" id="WP_013176600.1">
    <property type="nucleotide sequence ID" value="NC_014221.1"/>
</dbReference>
<dbReference type="PROSITE" id="PS50818">
    <property type="entry name" value="INTEIN_C_TER"/>
    <property type="match status" value="1"/>
</dbReference>
<evidence type="ECO:0000256" key="7">
    <source>
        <dbReference type="ARBA" id="ARBA00023000"/>
    </source>
</evidence>
<dbReference type="InterPro" id="IPR024434">
    <property type="entry name" value="TSCPD_dom"/>
</dbReference>
<reference evidence="17" key="1">
    <citation type="submission" date="2010-05" db="EMBL/GenBank/DDBJ databases">
        <title>The complete genome of Truepera radiovictris DSM 17093.</title>
        <authorList>
            <consortium name="US DOE Joint Genome Institute (JGI-PGF)"/>
            <person name="Lucas S."/>
            <person name="Copeland A."/>
            <person name="Lapidus A."/>
            <person name="Glavina del Rio T."/>
            <person name="Dalin E."/>
            <person name="Tice H."/>
            <person name="Bruce D."/>
            <person name="Goodwin L."/>
            <person name="Pitluck S."/>
            <person name="Kyrpides N."/>
            <person name="Mavromatis K."/>
            <person name="Ovchinnikova G."/>
            <person name="Munk A.C."/>
            <person name="Detter J.C."/>
            <person name="Han C."/>
            <person name="Tapia R."/>
            <person name="Land M."/>
            <person name="Hauser L."/>
            <person name="Markowitz V."/>
            <person name="Cheng J.-F."/>
            <person name="Hugenholtz P."/>
            <person name="Woyke T."/>
            <person name="Wu D."/>
            <person name="Tindall B."/>
            <person name="Pomrenke H.G."/>
            <person name="Brambilla E."/>
            <person name="Klenk H.-P."/>
            <person name="Eisen J.A."/>
        </authorList>
    </citation>
    <scope>NUCLEOTIDE SEQUENCE [LARGE SCALE GENOMIC DNA]</scope>
    <source>
        <strain evidence="17">DSM 17093 / CIP 108686 / LMG 22925 / RQ-24</strain>
    </source>
</reference>
<keyword evidence="9 13" id="KW-0215">Deoxyribonucleotide synthesis</keyword>
<dbReference type="GO" id="GO:0004748">
    <property type="term" value="F:ribonucleoside-diphosphate reductase activity, thioredoxin disulfide as acceptor"/>
    <property type="evidence" value="ECO:0007669"/>
    <property type="project" value="UniProtKB-EC"/>
</dbReference>
<dbReference type="HOGENOM" id="CLU_000404_2_1_0"/>
<evidence type="ECO:0000256" key="13">
    <source>
        <dbReference type="RuleBase" id="RU003410"/>
    </source>
</evidence>
<protein>
    <recommendedName>
        <fullName evidence="13">Ribonucleoside-diphosphate reductase</fullName>
        <ecNumber evidence="13">1.17.4.1</ecNumber>
    </recommendedName>
</protein>
<keyword evidence="5" id="KW-0547">Nucleotide-binding</keyword>
<dbReference type="SUPFAM" id="SSF51998">
    <property type="entry name" value="PFL-like glycyl radical enzymes"/>
    <property type="match status" value="1"/>
</dbReference>
<evidence type="ECO:0000256" key="9">
    <source>
        <dbReference type="ARBA" id="ARBA00023116"/>
    </source>
</evidence>
<keyword evidence="10" id="KW-0170">Cobalt</keyword>
<dbReference type="GO" id="GO:0031419">
    <property type="term" value="F:cobalamin binding"/>
    <property type="evidence" value="ECO:0007669"/>
    <property type="project" value="UniProtKB-KW"/>
</dbReference>
<comment type="similarity">
    <text evidence="13">Belongs to the ribonucleoside diphosphate reductase large chain family.</text>
</comment>
<dbReference type="GO" id="GO:0016539">
    <property type="term" value="P:intein-mediated protein splicing"/>
    <property type="evidence" value="ECO:0007669"/>
    <property type="project" value="InterPro"/>
</dbReference>
<dbReference type="PRINTS" id="PR00379">
    <property type="entry name" value="INTEIN"/>
</dbReference>
<comment type="function">
    <text evidence="13">Provides the precursors necessary for DNA synthesis. Catalyzes the biosynthesis of deoxyribonucleotides from the corresponding ribonucleotides.</text>
</comment>
<evidence type="ECO:0000256" key="1">
    <source>
        <dbReference type="ARBA" id="ARBA00001922"/>
    </source>
</evidence>
<dbReference type="InterPro" id="IPR006141">
    <property type="entry name" value="Intein_N"/>
</dbReference>
<evidence type="ECO:0000313" key="17">
    <source>
        <dbReference type="Proteomes" id="UP000000379"/>
    </source>
</evidence>
<dbReference type="Pfam" id="PF14528">
    <property type="entry name" value="LAGLIDADG_3"/>
    <property type="match status" value="1"/>
</dbReference>
<dbReference type="Proteomes" id="UP000000379">
    <property type="component" value="Chromosome"/>
</dbReference>
<keyword evidence="3" id="KW-0846">Cobalamin</keyword>
<dbReference type="SMART" id="SM00306">
    <property type="entry name" value="HintN"/>
    <property type="match status" value="1"/>
</dbReference>
<dbReference type="OrthoDB" id="9762933at2"/>
<dbReference type="eggNOG" id="COG1372">
    <property type="taxonomic scope" value="Bacteria"/>
</dbReference>
<dbReference type="GO" id="GO:0004519">
    <property type="term" value="F:endonuclease activity"/>
    <property type="evidence" value="ECO:0007669"/>
    <property type="project" value="InterPro"/>
</dbReference>
<dbReference type="STRING" id="649638.Trad_0077"/>
<organism evidence="16 17">
    <name type="scientific">Truepera radiovictrix (strain DSM 17093 / CIP 108686 / LMG 22925 / RQ-24)</name>
    <dbReference type="NCBI Taxonomy" id="649638"/>
    <lineage>
        <taxon>Bacteria</taxon>
        <taxon>Thermotogati</taxon>
        <taxon>Deinococcota</taxon>
        <taxon>Deinococci</taxon>
        <taxon>Trueperales</taxon>
        <taxon>Trueperaceae</taxon>
        <taxon>Truepera</taxon>
    </lineage>
</organism>
<evidence type="ECO:0000256" key="10">
    <source>
        <dbReference type="ARBA" id="ARBA00023285"/>
    </source>
</evidence>
<evidence type="ECO:0000256" key="6">
    <source>
        <dbReference type="ARBA" id="ARBA00022813"/>
    </source>
</evidence>
<dbReference type="Pfam" id="PF12637">
    <property type="entry name" value="TSCPD"/>
    <property type="match status" value="1"/>
</dbReference>
<proteinExistence type="inferred from homology"/>
<dbReference type="PANTHER" id="PTHR43371:SF1">
    <property type="entry name" value="RIBONUCLEOSIDE-DIPHOSPHATE REDUCTASE"/>
    <property type="match status" value="1"/>
</dbReference>
<sequence>MTNLKAASPEVLARFDEHAVAIAKRQYFQPGDEDVLGMFRRVAAWVASPEAEGERSRYEARFYDLMVSKRFCPGGRVLAGAATGHGNVLNCFVQDGSPEVVGTDAWVIRLATKLALVTKVGGGNGLCLDPLPPKRPFTRPVGKLYLTISPAHPDYAKVKTGTYMDLVHGKYTTKGYRCAQFLEPDEVPSALHVTAVGDSVESIWQSAGESVTKLLAGEDVLLDLSKLRAEGTPVKGSGGNSSGPSSFAVEVFDNFALWASLGGAAHAGPVATLRYIFAPTLRVIRQGGTRRGAGMATLSVTHPDIEDFITCKDLSREQTEGDISTFNISVLVSDAFMERAKRTLSSGVLQDIADHAWQTGEPGLIFIDRINAFNPMRESLGEIKATNPCVTADTWVLTQLGARRVGDLVGKKFCAVVDGKAYGLTSQGFWSTGVKPVFKLRTKRGFELRLTGNHKLKKVLRQTRYVQDAVWAELESLKVGDRILLSNHRGVAPWAGPGTFAEGWLLGALIGDGTFAEDKRRACLDFWGESRATMTELATAMLRHLFGANTSLWVTQTAEKTRIASDDLYELAARYGLRPGYKTLTDALEEGSFDLICGLLCGLFDTDGSVQGNQDKGFSVRLAQSDAELLVRAQRMLARLGIVSTRYENRRPEGWRTLPDGNGGSRAYRCRAEHELVISCDNLAVFAALVGFEEPAKRQRLTAHLNGEHKALDRERFSDEIVSISPDGEEEVFDVTVEHVHAFDANGLLAHNCGEIPLFPGEPCDLGAINLAAYVTGEGLENFAWDAFREDVRTCVRFLDNVLEVNRFALEDNRAMSMKLRRLGLGIMGLADALIKLGYRYDTDEGRAAVEAIITAMRESATEASRALAEERGAFPEFGKSSLKTPRRNVALLTVAPTGTTSMLMGVSSGVEPIFAPFIYRKIGDTYAALIAPLFKEMLEQHPPHPDYEHEGAWDWERVVEAVQANHGSVQGLAFIPEAVKRVLVCAHDIAPEDHVKMQGAVQRAFDAGGEMVANSISKTINLPNKATVADVYSAYSMAFDVGCKGITVYRDGSRQFQVLSTSKGASEKQDAATPPAPARPERLPGEPLFDRPARLVGFTDNVKLTMSNGEKRSFYITVNTQDGLPTEVFIQSGKGGEEIMADSEALGRLVSIALQYGVPAEAIVKTLRGINGGMYGSYQGRMVASKADLIAVALETAGVENPLHADLRCPEGCGGTLVREEGCYKCYTCGYSKCG</sequence>
<dbReference type="UniPathway" id="UPA00326"/>
<comment type="function">
    <text evidence="11">Catalyzes the reduction of ribonucleotides to deoxyribonucleotides. May function to provide a pool of deoxyribonucleotide precursors for DNA repair during oxygen limitation and/or for immediate growth after restoration of oxygen.</text>
</comment>
<dbReference type="Gene3D" id="3.20.70.20">
    <property type="match status" value="3"/>
</dbReference>
<evidence type="ECO:0000256" key="8">
    <source>
        <dbReference type="ARBA" id="ARBA00023002"/>
    </source>
</evidence>
<dbReference type="EC" id="1.17.4.1" evidence="13"/>
<evidence type="ECO:0000256" key="2">
    <source>
        <dbReference type="ARBA" id="ARBA00007405"/>
    </source>
</evidence>
<keyword evidence="6" id="KW-0068">Autocatalytic cleavage</keyword>
<name>D7CX96_TRURR</name>